<name>A0A0P1AMN6_PLAHL</name>
<feature type="compositionally biased region" description="Low complexity" evidence="1">
    <location>
        <begin position="111"/>
        <end position="129"/>
    </location>
</feature>
<dbReference type="Proteomes" id="UP000054928">
    <property type="component" value="Unassembled WGS sequence"/>
</dbReference>
<reference evidence="4" key="1">
    <citation type="submission" date="2014-09" db="EMBL/GenBank/DDBJ databases">
        <authorList>
            <person name="Sharma Rahul"/>
            <person name="Thines Marco"/>
        </authorList>
    </citation>
    <scope>NUCLEOTIDE SEQUENCE [LARGE SCALE GENOMIC DNA]</scope>
</reference>
<feature type="region of interest" description="Disordered" evidence="1">
    <location>
        <begin position="107"/>
        <end position="173"/>
    </location>
</feature>
<dbReference type="GeneID" id="36407739"/>
<feature type="compositionally biased region" description="Low complexity" evidence="1">
    <location>
        <begin position="159"/>
        <end position="173"/>
    </location>
</feature>
<evidence type="ECO:0000313" key="3">
    <source>
        <dbReference type="EMBL" id="CEG42406.1"/>
    </source>
</evidence>
<feature type="compositionally biased region" description="Acidic residues" evidence="1">
    <location>
        <begin position="54"/>
        <end position="78"/>
    </location>
</feature>
<dbReference type="OMA" id="YHNDRFL"/>
<dbReference type="RefSeq" id="XP_024578775.1">
    <property type="nucleotide sequence ID" value="XM_024728283.1"/>
</dbReference>
<keyword evidence="2" id="KW-0732">Signal</keyword>
<evidence type="ECO:0000256" key="2">
    <source>
        <dbReference type="SAM" id="SignalP"/>
    </source>
</evidence>
<proteinExistence type="predicted"/>
<evidence type="ECO:0008006" key="5">
    <source>
        <dbReference type="Google" id="ProtNLM"/>
    </source>
</evidence>
<feature type="signal peptide" evidence="2">
    <location>
        <begin position="1"/>
        <end position="25"/>
    </location>
</feature>
<dbReference type="EMBL" id="CCYD01000645">
    <property type="protein sequence ID" value="CEG42406.1"/>
    <property type="molecule type" value="Genomic_DNA"/>
</dbReference>
<feature type="chain" id="PRO_5006058780" description="RxLR-like protein" evidence="2">
    <location>
        <begin position="26"/>
        <end position="173"/>
    </location>
</feature>
<sequence length="173" mass="18300">MKLNVIVNFAAVVALALAQVNTVNAGYLRTFESYLTSYDASTSNSGDGERLLEEVESSEGENSESLEGDSSESLEGESSESYHNDRFLTEVDSESFLQESDNLLLDKVSESVDSSASSNGSEGSDGSEVGRLLQEVEGSNDTDDHDNGHNSTNDDDIGSDSIASDESSESGSS</sequence>
<evidence type="ECO:0000256" key="1">
    <source>
        <dbReference type="SAM" id="MobiDB-lite"/>
    </source>
</evidence>
<feature type="region of interest" description="Disordered" evidence="1">
    <location>
        <begin position="39"/>
        <end position="87"/>
    </location>
</feature>
<protein>
    <recommendedName>
        <fullName evidence="5">RxLR-like protein</fullName>
    </recommendedName>
</protein>
<organism evidence="3 4">
    <name type="scientific">Plasmopara halstedii</name>
    <name type="common">Downy mildew of sunflower</name>
    <dbReference type="NCBI Taxonomy" id="4781"/>
    <lineage>
        <taxon>Eukaryota</taxon>
        <taxon>Sar</taxon>
        <taxon>Stramenopiles</taxon>
        <taxon>Oomycota</taxon>
        <taxon>Peronosporomycetes</taxon>
        <taxon>Peronosporales</taxon>
        <taxon>Peronosporaceae</taxon>
        <taxon>Plasmopara</taxon>
    </lineage>
</organism>
<keyword evidence="4" id="KW-1185">Reference proteome</keyword>
<dbReference type="STRING" id="4781.A0A0P1AMN6"/>
<dbReference type="AlphaFoldDB" id="A0A0P1AMN6"/>
<accession>A0A0P1AMN6</accession>
<evidence type="ECO:0000313" key="4">
    <source>
        <dbReference type="Proteomes" id="UP000054928"/>
    </source>
</evidence>